<dbReference type="CDD" id="cd06429">
    <property type="entry name" value="GT8_like_1"/>
    <property type="match status" value="1"/>
</dbReference>
<dbReference type="PANTHER" id="PTHR32116">
    <property type="entry name" value="GALACTURONOSYLTRANSFERASE 4-RELATED"/>
    <property type="match status" value="1"/>
</dbReference>
<proteinExistence type="inferred from homology"/>
<evidence type="ECO:0000256" key="3">
    <source>
        <dbReference type="ARBA" id="ARBA00022676"/>
    </source>
</evidence>
<dbReference type="EMBL" id="JAINDJ010000005">
    <property type="protein sequence ID" value="KAG9445727.1"/>
    <property type="molecule type" value="Genomic_DNA"/>
</dbReference>
<dbReference type="InterPro" id="IPR029993">
    <property type="entry name" value="GAUT"/>
</dbReference>
<evidence type="ECO:0000256" key="2">
    <source>
        <dbReference type="ARBA" id="ARBA00006351"/>
    </source>
</evidence>
<comment type="pathway">
    <text evidence="1 4">Glycan metabolism; pectin biosynthesis.</text>
</comment>
<accession>A0AAV7EDE3</accession>
<protein>
    <recommendedName>
        <fullName evidence="4">Hexosyltransferase</fullName>
        <ecNumber evidence="4">2.4.1.-</ecNumber>
    </recommendedName>
</protein>
<dbReference type="Gene3D" id="3.90.550.10">
    <property type="entry name" value="Spore Coat Polysaccharide Biosynthesis Protein SpsA, Chain A"/>
    <property type="match status" value="1"/>
</dbReference>
<dbReference type="Pfam" id="PF01501">
    <property type="entry name" value="Glyco_transf_8"/>
    <property type="match status" value="1"/>
</dbReference>
<dbReference type="AlphaFoldDB" id="A0AAV7EDE3"/>
<reference evidence="5 6" key="1">
    <citation type="submission" date="2021-07" db="EMBL/GenBank/DDBJ databases">
        <title>The Aristolochia fimbriata genome: insights into angiosperm evolution, floral development and chemical biosynthesis.</title>
        <authorList>
            <person name="Jiao Y."/>
        </authorList>
    </citation>
    <scope>NUCLEOTIDE SEQUENCE [LARGE SCALE GENOMIC DNA]</scope>
    <source>
        <strain evidence="5">IBCAS-2021</strain>
        <tissue evidence="5">Leaf</tissue>
    </source>
</reference>
<evidence type="ECO:0000256" key="1">
    <source>
        <dbReference type="ARBA" id="ARBA00004877"/>
    </source>
</evidence>
<dbReference type="GO" id="GO:0071555">
    <property type="term" value="P:cell wall organization"/>
    <property type="evidence" value="ECO:0007669"/>
    <property type="project" value="UniProtKB-KW"/>
</dbReference>
<dbReference type="EC" id="2.4.1.-" evidence="4"/>
<comment type="caution">
    <text evidence="5">The sequence shown here is derived from an EMBL/GenBank/DDBJ whole genome shotgun (WGS) entry which is preliminary data.</text>
</comment>
<dbReference type="InterPro" id="IPR002495">
    <property type="entry name" value="Glyco_trans_8"/>
</dbReference>
<keyword evidence="4" id="KW-0961">Cell wall biogenesis/degradation</keyword>
<gene>
    <name evidence="5" type="ORF">H6P81_011855</name>
</gene>
<evidence type="ECO:0000256" key="4">
    <source>
        <dbReference type="RuleBase" id="RU362027"/>
    </source>
</evidence>
<comment type="similarity">
    <text evidence="2 4">Belongs to the glycosyltransferase 8 family.</text>
</comment>
<evidence type="ECO:0000313" key="6">
    <source>
        <dbReference type="Proteomes" id="UP000825729"/>
    </source>
</evidence>
<dbReference type="PANTHER" id="PTHR32116:SF31">
    <property type="entry name" value="GALACTURONOSYLTRANSFERASE 8"/>
    <property type="match status" value="1"/>
</dbReference>
<dbReference type="InterPro" id="IPR029044">
    <property type="entry name" value="Nucleotide-diphossugar_trans"/>
</dbReference>
<keyword evidence="6" id="KW-1185">Reference proteome</keyword>
<name>A0AAV7EDE3_ARIFI</name>
<dbReference type="Proteomes" id="UP000825729">
    <property type="component" value="Unassembled WGS sequence"/>
</dbReference>
<keyword evidence="4" id="KW-0333">Golgi apparatus</keyword>
<keyword evidence="3 4" id="KW-0808">Transferase</keyword>
<comment type="subcellular location">
    <subcellularLocation>
        <location evidence="4">Golgi apparatus membrane</location>
        <topology evidence="4">Single-pass type II membrane protein</topology>
    </subcellularLocation>
</comment>
<organism evidence="5 6">
    <name type="scientific">Aristolochia fimbriata</name>
    <name type="common">White veined hardy Dutchman's pipe vine</name>
    <dbReference type="NCBI Taxonomy" id="158543"/>
    <lineage>
        <taxon>Eukaryota</taxon>
        <taxon>Viridiplantae</taxon>
        <taxon>Streptophyta</taxon>
        <taxon>Embryophyta</taxon>
        <taxon>Tracheophyta</taxon>
        <taxon>Spermatophyta</taxon>
        <taxon>Magnoliopsida</taxon>
        <taxon>Magnoliidae</taxon>
        <taxon>Piperales</taxon>
        <taxon>Aristolochiaceae</taxon>
        <taxon>Aristolochia</taxon>
    </lineage>
</organism>
<evidence type="ECO:0000313" key="5">
    <source>
        <dbReference type="EMBL" id="KAG9445727.1"/>
    </source>
</evidence>
<dbReference type="GO" id="GO:0000139">
    <property type="term" value="C:Golgi membrane"/>
    <property type="evidence" value="ECO:0007669"/>
    <property type="project" value="UniProtKB-SubCell"/>
</dbReference>
<dbReference type="GO" id="GO:0047262">
    <property type="term" value="F:polygalacturonate 4-alpha-galacturonosyltransferase activity"/>
    <property type="evidence" value="ECO:0007669"/>
    <property type="project" value="InterPro"/>
</dbReference>
<dbReference type="SUPFAM" id="SSF53448">
    <property type="entry name" value="Nucleotide-diphospho-sugar transferases"/>
    <property type="match status" value="1"/>
</dbReference>
<keyword evidence="3 4" id="KW-0328">Glycosyltransferase</keyword>
<sequence>MADPLRRSRGMRNFGDSKPRFVALLLVCFSLALLLLFTSEPSGSDPVTAGLSSFSRGARRSVLALKSDPLKARFDQIYKQANDHKLTAYAYAAYARKLKLENSKQVRVFANLARSYVDLMSKPTYQSLFQPDGASIDESVLRQFEKEVKARIKDTKQIIADAKEVFDNQLKIHKLKDTIFAVNEQLMKAKKQGAFSSLIAAKSIPKSLHCIAMKLMEERIAHPDNYVENSSLPQLEDPKLYHYAIFSDNVLAASVVVNSAVKNAKEPWKHVFHVVTDKMNLGAMQVMFKMKNYNGAHVEVKAVEDYEFLNPEYVPVLRQLENAKLQEFYFENKLENATKDTNNMKFRNPKYLSMLNHLRFYLPEIYPKLHRILFLDDDVVVQKDLTGLWKIDMDGKVNGAVETCFGSFHRYWQYMNFSHPLIKEKFDPKACAWAYGMNFFDLDAWRKQKCTEQYHYWQEKNENRTLWKLGTLPPGLITFYSTTKPLDKSWHVLGLGYNPSISMDEIQNAGVVHFNGNMKPWLDIAMPQFRPLWAKYVDSNMDVVQKCNFGV</sequence>